<dbReference type="GO" id="GO:0003978">
    <property type="term" value="F:UDP-glucose 4-epimerase activity"/>
    <property type="evidence" value="ECO:0007669"/>
    <property type="project" value="UniProtKB-EC"/>
</dbReference>
<dbReference type="Gene3D" id="3.40.50.720">
    <property type="entry name" value="NAD(P)-binding Rossmann-like Domain"/>
    <property type="match status" value="1"/>
</dbReference>
<accession>E6Q6A5</accession>
<organism evidence="3">
    <name type="scientific">mine drainage metagenome</name>
    <dbReference type="NCBI Taxonomy" id="410659"/>
    <lineage>
        <taxon>unclassified sequences</taxon>
        <taxon>metagenomes</taxon>
        <taxon>ecological metagenomes</taxon>
    </lineage>
</organism>
<dbReference type="SUPFAM" id="SSF51735">
    <property type="entry name" value="NAD(P)-binding Rossmann-fold domains"/>
    <property type="match status" value="1"/>
</dbReference>
<comment type="similarity">
    <text evidence="1">Belongs to the NAD(P)-dependent epimerase/dehydratase family.</text>
</comment>
<dbReference type="InterPro" id="IPR001509">
    <property type="entry name" value="Epimerase_deHydtase"/>
</dbReference>
<reference evidence="3" key="1">
    <citation type="submission" date="2009-10" db="EMBL/GenBank/DDBJ databases">
        <title>Diversity of trophic interactions inside an arsenic-rich microbial ecosystem.</title>
        <authorList>
            <person name="Bertin P.N."/>
            <person name="Heinrich-Salmeron A."/>
            <person name="Pelletier E."/>
            <person name="Goulhen-Chollet F."/>
            <person name="Arsene-Ploetze F."/>
            <person name="Gallien S."/>
            <person name="Calteau A."/>
            <person name="Vallenet D."/>
            <person name="Casiot C."/>
            <person name="Chane-Woon-Ming B."/>
            <person name="Giloteaux L."/>
            <person name="Barakat M."/>
            <person name="Bonnefoy V."/>
            <person name="Bruneel O."/>
            <person name="Chandler M."/>
            <person name="Cleiss J."/>
            <person name="Duran R."/>
            <person name="Elbaz-Poulichet F."/>
            <person name="Fonknechten N."/>
            <person name="Lauga B."/>
            <person name="Mornico D."/>
            <person name="Ortet P."/>
            <person name="Schaeffer C."/>
            <person name="Siguier P."/>
            <person name="Alexander Thil Smith A."/>
            <person name="Van Dorsselaer A."/>
            <person name="Weissenbach J."/>
            <person name="Medigue C."/>
            <person name="Le Paslier D."/>
        </authorList>
    </citation>
    <scope>NUCLEOTIDE SEQUENCE</scope>
</reference>
<dbReference type="Gene3D" id="3.90.25.10">
    <property type="entry name" value="UDP-galactose 4-epimerase, domain 1"/>
    <property type="match status" value="1"/>
</dbReference>
<evidence type="ECO:0000256" key="1">
    <source>
        <dbReference type="ARBA" id="ARBA00007637"/>
    </source>
</evidence>
<feature type="domain" description="NAD-dependent epimerase/dehydratase" evidence="2">
    <location>
        <begin position="3"/>
        <end position="237"/>
    </location>
</feature>
<evidence type="ECO:0000259" key="2">
    <source>
        <dbReference type="Pfam" id="PF01370"/>
    </source>
</evidence>
<dbReference type="AlphaFoldDB" id="E6Q6A5"/>
<dbReference type="EMBL" id="CABO01000041">
    <property type="protein sequence ID" value="CBI02729.1"/>
    <property type="molecule type" value="Genomic_DNA"/>
</dbReference>
<dbReference type="PANTHER" id="PTHR43000">
    <property type="entry name" value="DTDP-D-GLUCOSE 4,6-DEHYDRATASE-RELATED"/>
    <property type="match status" value="1"/>
</dbReference>
<dbReference type="Pfam" id="PF01370">
    <property type="entry name" value="Epimerase"/>
    <property type="match status" value="1"/>
</dbReference>
<protein>
    <submittedName>
        <fullName evidence="3">Putative UDP-glucose 4-epimerase (Galactowaldenase) (UDP-galactose 4-epimerase)</fullName>
        <ecNumber evidence="3">5.1.3.2</ecNumber>
    </submittedName>
</protein>
<name>E6Q6A5_9ZZZZ</name>
<dbReference type="InterPro" id="IPR036291">
    <property type="entry name" value="NAD(P)-bd_dom_sf"/>
</dbReference>
<gene>
    <name evidence="3" type="ORF">CARN4_2573</name>
</gene>
<proteinExistence type="inferred from homology"/>
<keyword evidence="3" id="KW-0413">Isomerase</keyword>
<comment type="caution">
    <text evidence="3">The sequence shown here is derived from an EMBL/GenBank/DDBJ whole genome shotgun (WGS) entry which is preliminary data.</text>
</comment>
<evidence type="ECO:0000313" key="3">
    <source>
        <dbReference type="EMBL" id="CBI02729.1"/>
    </source>
</evidence>
<dbReference type="EC" id="5.1.3.2" evidence="3"/>
<sequence length="307" mass="33617">MRVLITGGAGFIGSHIADAYIAAGHQVLALDSLWEHGGGRRANLPEKAEFVHMDIRDAGVAGVFAEFKPDILSHHAAQHSVAISARDPRYDADVNVMGMLNVLDAAVKTGVKKVIFASSAATYGNPERVPVVESSPQRPVSPYGITKMVTEHYLRFYRAEKGLDFTALRYGNVYGPRQDPNGEAGVIAIFIGRFLKREGVRIDWDGEQTRDYVYVKDVARANLAALERGSGECFVIGTGARTSVNDIYHALAEISGFQAPITRAERRAGDARAIGYDPALAREALQWAAQTNLRDGMRETYEYFATR</sequence>